<gene>
    <name evidence="3" type="ORF">QO010_002328</name>
</gene>
<dbReference type="PROSITE" id="PS00141">
    <property type="entry name" value="ASP_PROTEASE"/>
    <property type="match status" value="1"/>
</dbReference>
<dbReference type="Gene3D" id="2.40.70.10">
    <property type="entry name" value="Acid Proteases"/>
    <property type="match status" value="1"/>
</dbReference>
<proteinExistence type="predicted"/>
<sequence length="415" mass="43433">MRLSSFCIAVAGWLALSIPAWAGPPEARRLEIPIKAVMLADGDMRFTVPVSVGGGPPFEAMIDTGSRGLRITPAVTLAQASRYAKTGRMVSTRFANGLITRGEIATAEVAVGEAAPATVTIQAIESVSCMVERPRCGVGNATPQEYRIGGMGPTDGFEAVLGLGLRLNSFGNPLSATASGQWIVVLPRPGEPGPGKLIINPTAADKAGFAMMQLEPATSDDQPESTGWLDEELSACLSSETAAGRSWCGEAVLDTGAPNIYLHAADAAPEWRRGEAMKVELGRGEVGLTFRYRMDQGSGAALYRIPLLGSESEKLNLGVLPYYYYAVYYDGRAGVIGLKARPPMPPMATPLAPRPPAVSGPANRPPSRRAAPAPPAPPIVGPPVIVAPPRPARQIDGCVNGVQRDGNACQTKGAN</sequence>
<feature type="chain" id="PRO_5045173738" description="Aspartyl protease" evidence="2">
    <location>
        <begin position="23"/>
        <end position="415"/>
    </location>
</feature>
<feature type="compositionally biased region" description="Pro residues" evidence="1">
    <location>
        <begin position="372"/>
        <end position="391"/>
    </location>
</feature>
<evidence type="ECO:0000256" key="1">
    <source>
        <dbReference type="SAM" id="MobiDB-lite"/>
    </source>
</evidence>
<feature type="signal peptide" evidence="2">
    <location>
        <begin position="1"/>
        <end position="22"/>
    </location>
</feature>
<comment type="caution">
    <text evidence="3">The sequence shown here is derived from an EMBL/GenBank/DDBJ whole genome shotgun (WGS) entry which is preliminary data.</text>
</comment>
<keyword evidence="2" id="KW-0732">Signal</keyword>
<organism evidence="3 4">
    <name type="scientific">Caulobacter ginsengisoli</name>
    <dbReference type="NCBI Taxonomy" id="400775"/>
    <lineage>
        <taxon>Bacteria</taxon>
        <taxon>Pseudomonadati</taxon>
        <taxon>Pseudomonadota</taxon>
        <taxon>Alphaproteobacteria</taxon>
        <taxon>Caulobacterales</taxon>
        <taxon>Caulobacteraceae</taxon>
        <taxon>Caulobacter</taxon>
    </lineage>
</organism>
<evidence type="ECO:0000313" key="3">
    <source>
        <dbReference type="EMBL" id="MDQ0464547.1"/>
    </source>
</evidence>
<feature type="compositionally biased region" description="Pro residues" evidence="1">
    <location>
        <begin position="347"/>
        <end position="358"/>
    </location>
</feature>
<dbReference type="RefSeq" id="WP_307349290.1">
    <property type="nucleotide sequence ID" value="NZ_JAUSVS010000003.1"/>
</dbReference>
<dbReference type="SUPFAM" id="SSF50630">
    <property type="entry name" value="Acid proteases"/>
    <property type="match status" value="1"/>
</dbReference>
<evidence type="ECO:0000256" key="2">
    <source>
        <dbReference type="SAM" id="SignalP"/>
    </source>
</evidence>
<dbReference type="EMBL" id="JAUSVS010000003">
    <property type="protein sequence ID" value="MDQ0464547.1"/>
    <property type="molecule type" value="Genomic_DNA"/>
</dbReference>
<reference evidence="3 4" key="1">
    <citation type="submission" date="2023-07" db="EMBL/GenBank/DDBJ databases">
        <title>Genomic Encyclopedia of Type Strains, Phase IV (KMG-IV): sequencing the most valuable type-strain genomes for metagenomic binning, comparative biology and taxonomic classification.</title>
        <authorList>
            <person name="Goeker M."/>
        </authorList>
    </citation>
    <scope>NUCLEOTIDE SEQUENCE [LARGE SCALE GENOMIC DNA]</scope>
    <source>
        <strain evidence="3 4">DSM 18695</strain>
    </source>
</reference>
<dbReference type="Proteomes" id="UP001228905">
    <property type="component" value="Unassembled WGS sequence"/>
</dbReference>
<dbReference type="InterPro" id="IPR001969">
    <property type="entry name" value="Aspartic_peptidase_AS"/>
</dbReference>
<name>A0ABU0IRA7_9CAUL</name>
<keyword evidence="4" id="KW-1185">Reference proteome</keyword>
<feature type="region of interest" description="Disordered" evidence="1">
    <location>
        <begin position="347"/>
        <end position="415"/>
    </location>
</feature>
<accession>A0ABU0IRA7</accession>
<protein>
    <recommendedName>
        <fullName evidence="5">Aspartyl protease</fullName>
    </recommendedName>
</protein>
<dbReference type="InterPro" id="IPR021109">
    <property type="entry name" value="Peptidase_aspartic_dom_sf"/>
</dbReference>
<evidence type="ECO:0008006" key="5">
    <source>
        <dbReference type="Google" id="ProtNLM"/>
    </source>
</evidence>
<evidence type="ECO:0000313" key="4">
    <source>
        <dbReference type="Proteomes" id="UP001228905"/>
    </source>
</evidence>